<evidence type="ECO:0000256" key="12">
    <source>
        <dbReference type="ARBA" id="ARBA00022840"/>
    </source>
</evidence>
<evidence type="ECO:0000256" key="5">
    <source>
        <dbReference type="ARBA" id="ARBA00008663"/>
    </source>
</evidence>
<keyword evidence="11 18" id="KW-0418">Kinase</keyword>
<evidence type="ECO:0000256" key="8">
    <source>
        <dbReference type="ARBA" id="ARBA00022679"/>
    </source>
</evidence>
<dbReference type="Gene3D" id="3.20.20.60">
    <property type="entry name" value="Phosphoenolpyruvate-binding domains"/>
    <property type="match status" value="1"/>
</dbReference>
<dbReference type="InterPro" id="IPR036918">
    <property type="entry name" value="Pyrv_Knase_C_sf"/>
</dbReference>
<dbReference type="SUPFAM" id="SSF51621">
    <property type="entry name" value="Phosphoenolpyruvate/pyruvate domain"/>
    <property type="match status" value="1"/>
</dbReference>
<comment type="caution">
    <text evidence="22">The sequence shown here is derived from an EMBL/GenBank/DDBJ whole genome shotgun (WGS) entry which is preliminary data.</text>
</comment>
<evidence type="ECO:0000256" key="4">
    <source>
        <dbReference type="ARBA" id="ARBA00006237"/>
    </source>
</evidence>
<dbReference type="RefSeq" id="WP_343184548.1">
    <property type="nucleotide sequence ID" value="NZ_JBCITM010000001.1"/>
</dbReference>
<evidence type="ECO:0000256" key="7">
    <source>
        <dbReference type="ARBA" id="ARBA00018587"/>
    </source>
</evidence>
<keyword evidence="8 18" id="KW-0808">Transferase</keyword>
<evidence type="ECO:0000256" key="9">
    <source>
        <dbReference type="ARBA" id="ARBA00022723"/>
    </source>
</evidence>
<evidence type="ECO:0000256" key="14">
    <source>
        <dbReference type="ARBA" id="ARBA00022958"/>
    </source>
</evidence>
<dbReference type="NCBIfam" id="TIGR01064">
    <property type="entry name" value="pyruv_kin"/>
    <property type="match status" value="1"/>
</dbReference>
<dbReference type="Pfam" id="PF00224">
    <property type="entry name" value="PK"/>
    <property type="match status" value="1"/>
</dbReference>
<dbReference type="InterPro" id="IPR015813">
    <property type="entry name" value="Pyrv/PenolPyrv_kinase-like_dom"/>
</dbReference>
<dbReference type="EMBL" id="JBCITM010000001">
    <property type="protein sequence ID" value="MEN1759174.1"/>
    <property type="molecule type" value="Genomic_DNA"/>
</dbReference>
<dbReference type="PROSITE" id="PS00110">
    <property type="entry name" value="PYRUVATE_KINASE"/>
    <property type="match status" value="1"/>
</dbReference>
<evidence type="ECO:0000313" key="22">
    <source>
        <dbReference type="EMBL" id="MEN1759174.1"/>
    </source>
</evidence>
<dbReference type="InterPro" id="IPR011037">
    <property type="entry name" value="Pyrv_Knase-like_insert_dom_sf"/>
</dbReference>
<keyword evidence="23" id="KW-1185">Reference proteome</keyword>
<dbReference type="InterPro" id="IPR036637">
    <property type="entry name" value="Phosphohistidine_dom_sf"/>
</dbReference>
<feature type="domain" description="PEP-utilising enzyme mobile" evidence="20">
    <location>
        <begin position="504"/>
        <end position="575"/>
    </location>
</feature>
<evidence type="ECO:0000256" key="10">
    <source>
        <dbReference type="ARBA" id="ARBA00022741"/>
    </source>
</evidence>
<keyword evidence="16 22" id="KW-0670">Pyruvate</keyword>
<evidence type="ECO:0000256" key="15">
    <source>
        <dbReference type="ARBA" id="ARBA00023152"/>
    </source>
</evidence>
<dbReference type="Gene3D" id="3.40.1380.20">
    <property type="entry name" value="Pyruvate kinase, C-terminal domain"/>
    <property type="match status" value="1"/>
</dbReference>
<dbReference type="Pfam" id="PF00391">
    <property type="entry name" value="PEP-utilizers"/>
    <property type="match status" value="1"/>
</dbReference>
<evidence type="ECO:0000256" key="1">
    <source>
        <dbReference type="ARBA" id="ARBA00001946"/>
    </source>
</evidence>
<comment type="cofactor">
    <cofactor evidence="1">
        <name>Mg(2+)</name>
        <dbReference type="ChEBI" id="CHEBI:18420"/>
    </cofactor>
</comment>
<dbReference type="PANTHER" id="PTHR11817">
    <property type="entry name" value="PYRUVATE KINASE"/>
    <property type="match status" value="1"/>
</dbReference>
<evidence type="ECO:0000313" key="23">
    <source>
        <dbReference type="Proteomes" id="UP001407405"/>
    </source>
</evidence>
<evidence type="ECO:0000256" key="3">
    <source>
        <dbReference type="ARBA" id="ARBA00004997"/>
    </source>
</evidence>
<dbReference type="InterPro" id="IPR015806">
    <property type="entry name" value="Pyrv_Knase_insert_dom_sf"/>
</dbReference>
<sequence>MKRTKIVCTLGPASESKEVFKELVTHGLNVARLNFSHGSHEEHKKRIDVIKEVRREMKIPVAILLDTKGPEIRTGKFELPEVMLEEGQTFTITTRDVLGTQEICNVSYEGLPGDVSAGSQILIDDGLVGLEVLEVKDETDIVCRVLNGGIVKNHKGVNVPNVSINLPAITPKDRADIEFGIENGIDFIAASFVRKSADVLAIREILEQNNAGYIQIISKIENQEGMDNLDEIIEASDGIMVARGDLGVEIPTEEVPLAQKSMIRKCNKVGKPVITATQMLDSMIRNPRPTRAEVTDVANAIFDGTDAIMLSGETAAGKYPVDAVKTMSVIARRTESAIDYRELLRSKDLNKETSITDAISNATCNIAMDLGASAIVTATSSGYTARMVSKFRPAQIIVAATTDKRVTRQLSLCWGVYSVLTSHLESTDDIIESSIAKALECELIQRGDLVVITAGVPVGVSGTTNLIKAHIVGEVLVAGMGIGKRAATGRVRFVTSDPETWKGFEDGDILVAVMTDADLVPLMNRAGAIVTEAGGLTSHAAVVGLNLEKPTVVGVTDALTTLKPGDLVTVDSGSGQIYSGRTQVL</sequence>
<dbReference type="EC" id="2.7.1.40" evidence="6 17"/>
<dbReference type="GO" id="GO:0016301">
    <property type="term" value="F:kinase activity"/>
    <property type="evidence" value="ECO:0007669"/>
    <property type="project" value="UniProtKB-KW"/>
</dbReference>
<dbReference type="SUPFAM" id="SSF50800">
    <property type="entry name" value="PK beta-barrel domain-like"/>
    <property type="match status" value="1"/>
</dbReference>
<dbReference type="NCBIfam" id="NF004491">
    <property type="entry name" value="PRK05826.1"/>
    <property type="match status" value="1"/>
</dbReference>
<dbReference type="InterPro" id="IPR008279">
    <property type="entry name" value="PEP-util_enz_mobile_dom"/>
</dbReference>
<keyword evidence="9" id="KW-0479">Metal-binding</keyword>
<evidence type="ECO:0000259" key="19">
    <source>
        <dbReference type="Pfam" id="PF00224"/>
    </source>
</evidence>
<dbReference type="SUPFAM" id="SSF52935">
    <property type="entry name" value="PK C-terminal domain-like"/>
    <property type="match status" value="1"/>
</dbReference>
<evidence type="ECO:0000256" key="2">
    <source>
        <dbReference type="ARBA" id="ARBA00001958"/>
    </source>
</evidence>
<evidence type="ECO:0000256" key="17">
    <source>
        <dbReference type="NCBIfam" id="TIGR01064"/>
    </source>
</evidence>
<keyword evidence="13 18" id="KW-0460">Magnesium</keyword>
<comment type="catalytic activity">
    <reaction evidence="18">
        <text>pyruvate + ATP = phosphoenolpyruvate + ADP + H(+)</text>
        <dbReference type="Rhea" id="RHEA:18157"/>
        <dbReference type="ChEBI" id="CHEBI:15361"/>
        <dbReference type="ChEBI" id="CHEBI:15378"/>
        <dbReference type="ChEBI" id="CHEBI:30616"/>
        <dbReference type="ChEBI" id="CHEBI:58702"/>
        <dbReference type="ChEBI" id="CHEBI:456216"/>
        <dbReference type="EC" id="2.7.1.40"/>
    </reaction>
</comment>
<keyword evidence="10" id="KW-0547">Nucleotide-binding</keyword>
<organism evidence="22 23">
    <name type="scientific">Anoxynatronum sibiricum</name>
    <dbReference type="NCBI Taxonomy" id="210623"/>
    <lineage>
        <taxon>Bacteria</taxon>
        <taxon>Bacillati</taxon>
        <taxon>Bacillota</taxon>
        <taxon>Clostridia</taxon>
        <taxon>Eubacteriales</taxon>
        <taxon>Clostridiaceae</taxon>
        <taxon>Anoxynatronum</taxon>
    </lineage>
</organism>
<evidence type="ECO:0000256" key="6">
    <source>
        <dbReference type="ARBA" id="ARBA00012142"/>
    </source>
</evidence>
<dbReference type="InterPro" id="IPR001697">
    <property type="entry name" value="Pyr_Knase"/>
</dbReference>
<keyword evidence="12" id="KW-0067">ATP-binding</keyword>
<dbReference type="Gene3D" id="3.50.30.10">
    <property type="entry name" value="Phosphohistidine domain"/>
    <property type="match status" value="1"/>
</dbReference>
<name>A0ABU9VPT4_9CLOT</name>
<comment type="pathway">
    <text evidence="3 18">Carbohydrate degradation; glycolysis; pyruvate from D-glyceraldehyde 3-phosphate: step 5/5.</text>
</comment>
<gene>
    <name evidence="22" type="primary">pyk</name>
    <name evidence="22" type="ORF">AAIG11_01690</name>
</gene>
<keyword evidence="15 18" id="KW-0324">Glycolysis</keyword>
<comment type="similarity">
    <text evidence="4">In the C-terminal section; belongs to the PEP-utilizing enzyme family.</text>
</comment>
<feature type="domain" description="Pyruvate kinase C-terminal" evidence="21">
    <location>
        <begin position="357"/>
        <end position="468"/>
    </location>
</feature>
<dbReference type="SUPFAM" id="SSF52009">
    <property type="entry name" value="Phosphohistidine domain"/>
    <property type="match status" value="1"/>
</dbReference>
<comment type="similarity">
    <text evidence="5 18">Belongs to the pyruvate kinase family.</text>
</comment>
<reference evidence="22 23" key="1">
    <citation type="submission" date="2024-04" db="EMBL/GenBank/DDBJ databases">
        <title>Genome sequencing and metabolic network reconstruction of aminoacids and betaine degradation by Anoxynatronum sibiricum.</title>
        <authorList>
            <person name="Detkova E.N."/>
            <person name="Boltjanskaja Y.V."/>
            <person name="Mardanov A.V."/>
            <person name="Kevbrin V."/>
        </authorList>
    </citation>
    <scope>NUCLEOTIDE SEQUENCE [LARGE SCALE GENOMIC DNA]</scope>
    <source>
        <strain evidence="22 23">Z-7981</strain>
    </source>
</reference>
<dbReference type="InterPro" id="IPR018209">
    <property type="entry name" value="Pyrv_Knase_AS"/>
</dbReference>
<dbReference type="InterPro" id="IPR015795">
    <property type="entry name" value="Pyrv_Knase_C"/>
</dbReference>
<evidence type="ECO:0000256" key="18">
    <source>
        <dbReference type="RuleBase" id="RU000504"/>
    </source>
</evidence>
<evidence type="ECO:0000259" key="21">
    <source>
        <dbReference type="Pfam" id="PF02887"/>
    </source>
</evidence>
<dbReference type="NCBIfam" id="NF004978">
    <property type="entry name" value="PRK06354.1"/>
    <property type="match status" value="1"/>
</dbReference>
<accession>A0ABU9VPT4</accession>
<dbReference type="Proteomes" id="UP001407405">
    <property type="component" value="Unassembled WGS sequence"/>
</dbReference>
<evidence type="ECO:0000256" key="11">
    <source>
        <dbReference type="ARBA" id="ARBA00022777"/>
    </source>
</evidence>
<keyword evidence="14" id="KW-0630">Potassium</keyword>
<evidence type="ECO:0000256" key="16">
    <source>
        <dbReference type="ARBA" id="ARBA00023317"/>
    </source>
</evidence>
<dbReference type="Gene3D" id="2.40.33.10">
    <property type="entry name" value="PK beta-barrel domain-like"/>
    <property type="match status" value="1"/>
</dbReference>
<comment type="cofactor">
    <cofactor evidence="2">
        <name>K(+)</name>
        <dbReference type="ChEBI" id="CHEBI:29103"/>
    </cofactor>
</comment>
<evidence type="ECO:0000256" key="13">
    <source>
        <dbReference type="ARBA" id="ARBA00022842"/>
    </source>
</evidence>
<dbReference type="InterPro" id="IPR040442">
    <property type="entry name" value="Pyrv_kinase-like_dom_sf"/>
</dbReference>
<dbReference type="Pfam" id="PF02887">
    <property type="entry name" value="PK_C"/>
    <property type="match status" value="1"/>
</dbReference>
<dbReference type="InterPro" id="IPR015793">
    <property type="entry name" value="Pyrv_Knase_brl"/>
</dbReference>
<feature type="domain" description="Pyruvate kinase barrel" evidence="19">
    <location>
        <begin position="1"/>
        <end position="324"/>
    </location>
</feature>
<dbReference type="PRINTS" id="PR01050">
    <property type="entry name" value="PYRUVTKNASE"/>
</dbReference>
<evidence type="ECO:0000259" key="20">
    <source>
        <dbReference type="Pfam" id="PF00391"/>
    </source>
</evidence>
<dbReference type="GO" id="GO:0004743">
    <property type="term" value="F:pyruvate kinase activity"/>
    <property type="evidence" value="ECO:0007669"/>
    <property type="project" value="UniProtKB-EC"/>
</dbReference>
<protein>
    <recommendedName>
        <fullName evidence="7 17">Pyruvate kinase</fullName>
        <ecNumber evidence="6 17">2.7.1.40</ecNumber>
    </recommendedName>
</protein>
<proteinExistence type="inferred from homology"/>